<dbReference type="InterPro" id="IPR025724">
    <property type="entry name" value="GAG-pre-integrase_dom"/>
</dbReference>
<dbReference type="Proteomes" id="UP000015453">
    <property type="component" value="Unassembled WGS sequence"/>
</dbReference>
<dbReference type="Pfam" id="PF13976">
    <property type="entry name" value="gag_pre-integrs"/>
    <property type="match status" value="1"/>
</dbReference>
<dbReference type="GO" id="GO:0008233">
    <property type="term" value="F:peptidase activity"/>
    <property type="evidence" value="ECO:0007669"/>
    <property type="project" value="UniProtKB-KW"/>
</dbReference>
<accession>S8BY36</accession>
<feature type="domain" description="GAG-pre-integrase" evidence="2">
    <location>
        <begin position="203"/>
        <end position="266"/>
    </location>
</feature>
<comment type="caution">
    <text evidence="4">The sequence shown here is derived from an EMBL/GenBank/DDBJ whole genome shotgun (WGS) entry which is preliminary data.</text>
</comment>
<dbReference type="PANTHER" id="PTHR42648">
    <property type="entry name" value="TRANSPOSASE, PUTATIVE-RELATED"/>
    <property type="match status" value="1"/>
</dbReference>
<sequence>MYSQGEDIVGTVHEGEVCGVIIAIVMATTGMSVIGGVGVKTEEVAFGIVASHVILEEALGKEEVEDVGFCYMMSNHTTVHWIIDSGATHHICRSKDLIRDIKPSNVTLQTGRTEAKLYLDGEGCVVFTPRDNRYRKLTLQHVLYVKDANANIIAVKPFLDVGCSINMFGGEAVILHGGVVVLRGRIADSGLPVLDSHTPEGVNNACLVINQMSKPDTLRLIHNRLGHLHPDAIRKMIRERMVLGLPESLNLDDVPLNCPSCVAGKMTRQAYPDKKGSGQLRSDRESMKVGDEVCSDTFGPVSPTSRYGNRHIVEFIDKASAFGFVFGIPSLDMVTSKYGLVRNICDTQLGLKIKTFQSDGHGMP</sequence>
<evidence type="ECO:0000313" key="5">
    <source>
        <dbReference type="Proteomes" id="UP000015453"/>
    </source>
</evidence>
<dbReference type="GO" id="GO:0006508">
    <property type="term" value="P:proteolysis"/>
    <property type="evidence" value="ECO:0007669"/>
    <property type="project" value="UniProtKB-KW"/>
</dbReference>
<evidence type="ECO:0000259" key="3">
    <source>
        <dbReference type="Pfam" id="PF22936"/>
    </source>
</evidence>
<evidence type="ECO:0000259" key="2">
    <source>
        <dbReference type="Pfam" id="PF13976"/>
    </source>
</evidence>
<evidence type="ECO:0000313" key="4">
    <source>
        <dbReference type="EMBL" id="EPS57076.1"/>
    </source>
</evidence>
<dbReference type="InterPro" id="IPR054722">
    <property type="entry name" value="PolX-like_BBD"/>
</dbReference>
<dbReference type="Pfam" id="PF22936">
    <property type="entry name" value="Pol_BBD"/>
    <property type="match status" value="1"/>
</dbReference>
<keyword evidence="1" id="KW-0378">Hydrolase</keyword>
<dbReference type="InterPro" id="IPR039537">
    <property type="entry name" value="Retrotran_Ty1/copia-like"/>
</dbReference>
<name>S8BY36_9LAMI</name>
<keyword evidence="5" id="KW-1185">Reference proteome</keyword>
<proteinExistence type="predicted"/>
<dbReference type="PANTHER" id="PTHR42648:SF28">
    <property type="entry name" value="TRANSPOSON-ENCODED PROTEIN WITH RIBONUCLEASE H-LIKE AND RETROVIRUS ZINC FINGER-LIKE DOMAINS"/>
    <property type="match status" value="1"/>
</dbReference>
<organism evidence="4 5">
    <name type="scientific">Genlisea aurea</name>
    <dbReference type="NCBI Taxonomy" id="192259"/>
    <lineage>
        <taxon>Eukaryota</taxon>
        <taxon>Viridiplantae</taxon>
        <taxon>Streptophyta</taxon>
        <taxon>Embryophyta</taxon>
        <taxon>Tracheophyta</taxon>
        <taxon>Spermatophyta</taxon>
        <taxon>Magnoliopsida</taxon>
        <taxon>eudicotyledons</taxon>
        <taxon>Gunneridae</taxon>
        <taxon>Pentapetalae</taxon>
        <taxon>asterids</taxon>
        <taxon>lamiids</taxon>
        <taxon>Lamiales</taxon>
        <taxon>Lentibulariaceae</taxon>
        <taxon>Genlisea</taxon>
    </lineage>
</organism>
<protein>
    <submittedName>
        <fullName evidence="4">Uncharacterized protein</fullName>
    </submittedName>
</protein>
<gene>
    <name evidence="4" type="ORF">M569_17749</name>
</gene>
<dbReference type="AlphaFoldDB" id="S8BY36"/>
<evidence type="ECO:0000256" key="1">
    <source>
        <dbReference type="ARBA" id="ARBA00022670"/>
    </source>
</evidence>
<dbReference type="EMBL" id="AUSU01010743">
    <property type="protein sequence ID" value="EPS57076.1"/>
    <property type="molecule type" value="Genomic_DNA"/>
</dbReference>
<reference evidence="4 5" key="1">
    <citation type="journal article" date="2013" name="BMC Genomics">
        <title>The miniature genome of a carnivorous plant Genlisea aurea contains a low number of genes and short non-coding sequences.</title>
        <authorList>
            <person name="Leushkin E.V."/>
            <person name="Sutormin R.A."/>
            <person name="Nabieva E.R."/>
            <person name="Penin A.A."/>
            <person name="Kondrashov A.S."/>
            <person name="Logacheva M.D."/>
        </authorList>
    </citation>
    <scope>NUCLEOTIDE SEQUENCE [LARGE SCALE GENOMIC DNA]</scope>
</reference>
<keyword evidence="1" id="KW-0645">Protease</keyword>
<dbReference type="OrthoDB" id="914071at2759"/>
<feature type="domain" description="Retrovirus-related Pol polyprotein from transposon TNT 1-94-like beta-barrel" evidence="3">
    <location>
        <begin position="81"/>
        <end position="160"/>
    </location>
</feature>